<name>A0A6B0UG53_IXORI</name>
<reference evidence="2" key="1">
    <citation type="submission" date="2019-12" db="EMBL/GenBank/DDBJ databases">
        <title>An insight into the sialome of adult female Ixodes ricinus ticks feeding for 6 days.</title>
        <authorList>
            <person name="Perner J."/>
            <person name="Ribeiro J.M.C."/>
        </authorList>
    </citation>
    <scope>NUCLEOTIDE SEQUENCE</scope>
    <source>
        <strain evidence="2">Semi-engorged</strain>
        <tissue evidence="2">Salivary glands</tissue>
    </source>
</reference>
<organism evidence="2">
    <name type="scientific">Ixodes ricinus</name>
    <name type="common">Common tick</name>
    <name type="synonym">Acarus ricinus</name>
    <dbReference type="NCBI Taxonomy" id="34613"/>
    <lineage>
        <taxon>Eukaryota</taxon>
        <taxon>Metazoa</taxon>
        <taxon>Ecdysozoa</taxon>
        <taxon>Arthropoda</taxon>
        <taxon>Chelicerata</taxon>
        <taxon>Arachnida</taxon>
        <taxon>Acari</taxon>
        <taxon>Parasitiformes</taxon>
        <taxon>Ixodida</taxon>
        <taxon>Ixodoidea</taxon>
        <taxon>Ixodidae</taxon>
        <taxon>Ixodinae</taxon>
        <taxon>Ixodes</taxon>
    </lineage>
</organism>
<keyword evidence="1" id="KW-0472">Membrane</keyword>
<dbReference type="EMBL" id="GIFC01006042">
    <property type="protein sequence ID" value="MXU88125.1"/>
    <property type="molecule type" value="Transcribed_RNA"/>
</dbReference>
<proteinExistence type="predicted"/>
<keyword evidence="1" id="KW-1133">Transmembrane helix</keyword>
<evidence type="ECO:0000313" key="2">
    <source>
        <dbReference type="EMBL" id="MXU88125.1"/>
    </source>
</evidence>
<keyword evidence="1" id="KW-0812">Transmembrane</keyword>
<sequence>MALVGAYVGGIKFLGLLMIAISLFIISEVDGMTLGEEISHSNTQQRSRPLTIKDVVARSGVPCHRLSCRWGYLCGSTPNSGCECYTTPQGTKKCRDKTTG</sequence>
<feature type="transmembrane region" description="Helical" evidence="1">
    <location>
        <begin position="6"/>
        <end position="26"/>
    </location>
</feature>
<protein>
    <submittedName>
        <fullName evidence="2">Putative secreted protein</fullName>
    </submittedName>
</protein>
<accession>A0A6B0UG53</accession>
<dbReference type="AlphaFoldDB" id="A0A6B0UG53"/>
<evidence type="ECO:0000256" key="1">
    <source>
        <dbReference type="SAM" id="Phobius"/>
    </source>
</evidence>